<gene>
    <name evidence="2" type="ORF">K4G57_08450</name>
</gene>
<dbReference type="RefSeq" id="WP_221532741.1">
    <property type="nucleotide sequence ID" value="NZ_JAIGYP010000014.1"/>
</dbReference>
<keyword evidence="3" id="KW-1185">Reference proteome</keyword>
<sequence length="48" mass="5403">MRNRFYSKFLGVSPVGGGGGDYPLNRLFKLFFFLFSSYSFSLSALVLV</sequence>
<proteinExistence type="predicted"/>
<evidence type="ECO:0000313" key="3">
    <source>
        <dbReference type="Proteomes" id="UP000700059"/>
    </source>
</evidence>
<keyword evidence="1" id="KW-0472">Membrane</keyword>
<evidence type="ECO:0000256" key="1">
    <source>
        <dbReference type="SAM" id="Phobius"/>
    </source>
</evidence>
<protein>
    <submittedName>
        <fullName evidence="2">Uncharacterized protein</fullName>
    </submittedName>
</protein>
<evidence type="ECO:0000313" key="2">
    <source>
        <dbReference type="EMBL" id="MBX7491487.1"/>
    </source>
</evidence>
<keyword evidence="1" id="KW-1133">Transmembrane helix</keyword>
<organism evidence="2 3">
    <name type="scientific">Helicobacter turcicus</name>
    <dbReference type="NCBI Taxonomy" id="2867412"/>
    <lineage>
        <taxon>Bacteria</taxon>
        <taxon>Pseudomonadati</taxon>
        <taxon>Campylobacterota</taxon>
        <taxon>Epsilonproteobacteria</taxon>
        <taxon>Campylobacterales</taxon>
        <taxon>Helicobacteraceae</taxon>
        <taxon>Helicobacter</taxon>
    </lineage>
</organism>
<dbReference type="EMBL" id="JAIGYQ010000014">
    <property type="protein sequence ID" value="MBX7491487.1"/>
    <property type="molecule type" value="Genomic_DNA"/>
</dbReference>
<feature type="transmembrane region" description="Helical" evidence="1">
    <location>
        <begin position="27"/>
        <end position="47"/>
    </location>
</feature>
<accession>A0ABS7JQ47</accession>
<reference evidence="2 3" key="1">
    <citation type="submission" date="2021-08" db="EMBL/GenBank/DDBJ databases">
        <title>Helicobacter spp. isolated from feces of Anatolian Ground Squirrel (Spermophilus xanthoprymnus) in Turkey.</title>
        <authorList>
            <person name="Aydin F."/>
            <person name="Abay S."/>
            <person name="Kayman T."/>
            <person name="Karakaya E."/>
            <person name="Saticioglu I.B."/>
        </authorList>
    </citation>
    <scope>NUCLEOTIDE SEQUENCE [LARGE SCALE GENOMIC DNA]</scope>
    <source>
        <strain evidence="2 3">Faydin-H70</strain>
    </source>
</reference>
<dbReference type="Proteomes" id="UP000700059">
    <property type="component" value="Unassembled WGS sequence"/>
</dbReference>
<comment type="caution">
    <text evidence="2">The sequence shown here is derived from an EMBL/GenBank/DDBJ whole genome shotgun (WGS) entry which is preliminary data.</text>
</comment>
<keyword evidence="1" id="KW-0812">Transmembrane</keyword>
<name>A0ABS7JQ47_9HELI</name>